<organism evidence="5 6">
    <name type="scientific">Tichowtungia aerotolerans</name>
    <dbReference type="NCBI Taxonomy" id="2697043"/>
    <lineage>
        <taxon>Bacteria</taxon>
        <taxon>Pseudomonadati</taxon>
        <taxon>Kiritimatiellota</taxon>
        <taxon>Tichowtungiia</taxon>
        <taxon>Tichowtungiales</taxon>
        <taxon>Tichowtungiaceae</taxon>
        <taxon>Tichowtungia</taxon>
    </lineage>
</organism>
<proteinExistence type="predicted"/>
<evidence type="ECO:0000313" key="5">
    <source>
        <dbReference type="EMBL" id="QHI68880.1"/>
    </source>
</evidence>
<dbReference type="PANTHER" id="PTHR43464:SF19">
    <property type="entry name" value="UBIQUINONE BIOSYNTHESIS O-METHYLTRANSFERASE, MITOCHONDRIAL"/>
    <property type="match status" value="1"/>
</dbReference>
<dbReference type="GO" id="GO:0032259">
    <property type="term" value="P:methylation"/>
    <property type="evidence" value="ECO:0007669"/>
    <property type="project" value="UniProtKB-KW"/>
</dbReference>
<reference evidence="5 6" key="1">
    <citation type="submission" date="2020-01" db="EMBL/GenBank/DDBJ databases">
        <title>Ponticoccus aerotolerans gen. nov., sp. nov., an anaerobic bacterium and proposal of Ponticoccusceae fam. nov., Ponticoccusles ord. nov. and Ponticoccuse classis nov. in the phylum Kiritimatiellaeota.</title>
        <authorList>
            <person name="Zhou L.Y."/>
            <person name="Du Z.J."/>
        </authorList>
    </citation>
    <scope>NUCLEOTIDE SEQUENCE [LARGE SCALE GENOMIC DNA]</scope>
    <source>
        <strain evidence="5 6">S-5007</strain>
    </source>
</reference>
<dbReference type="CDD" id="cd02440">
    <property type="entry name" value="AdoMet_MTases"/>
    <property type="match status" value="1"/>
</dbReference>
<dbReference type="Pfam" id="PF13649">
    <property type="entry name" value="Methyltransf_25"/>
    <property type="match status" value="1"/>
</dbReference>
<feature type="domain" description="Methyltransferase" evidence="4">
    <location>
        <begin position="76"/>
        <end position="155"/>
    </location>
</feature>
<sequence length="229" mass="25712">MSTFLITLKGICHFLPPQIRANTWLQKTGTRLLLQCGALDAVYSARYYQTMVEPYSRRSVGPIARSIENSFHPQSVIDVGCGSGALLVALRKLGIRNSLGLDCSEAALDIARARGLDTRKFDIATDQFLYSAFYDVAISMETAEHLPENSVDNYISLLCSLAPLIVFTAARPGQNGIGHLNEQSPEYWIEKFKSHNLQLDETLVSRWQTDWKAAGVSDFYTRNLMIFRR</sequence>
<name>A0A6P1M2Q3_9BACT</name>
<gene>
    <name evidence="5" type="ORF">GT409_05245</name>
</gene>
<dbReference type="PANTHER" id="PTHR43464">
    <property type="entry name" value="METHYLTRANSFERASE"/>
    <property type="match status" value="1"/>
</dbReference>
<dbReference type="InterPro" id="IPR041698">
    <property type="entry name" value="Methyltransf_25"/>
</dbReference>
<keyword evidence="1 5" id="KW-0489">Methyltransferase</keyword>
<keyword evidence="3" id="KW-0949">S-adenosyl-L-methionine</keyword>
<accession>A0A6P1M2Q3</accession>
<evidence type="ECO:0000256" key="2">
    <source>
        <dbReference type="ARBA" id="ARBA00022679"/>
    </source>
</evidence>
<evidence type="ECO:0000256" key="3">
    <source>
        <dbReference type="ARBA" id="ARBA00022691"/>
    </source>
</evidence>
<evidence type="ECO:0000313" key="6">
    <source>
        <dbReference type="Proteomes" id="UP000464954"/>
    </source>
</evidence>
<dbReference type="KEGG" id="taer:GT409_05245"/>
<dbReference type="InterPro" id="IPR029063">
    <property type="entry name" value="SAM-dependent_MTases_sf"/>
</dbReference>
<keyword evidence="6" id="KW-1185">Reference proteome</keyword>
<dbReference type="EMBL" id="CP047593">
    <property type="protein sequence ID" value="QHI68880.1"/>
    <property type="molecule type" value="Genomic_DNA"/>
</dbReference>
<dbReference type="SUPFAM" id="SSF53335">
    <property type="entry name" value="S-adenosyl-L-methionine-dependent methyltransferases"/>
    <property type="match status" value="1"/>
</dbReference>
<dbReference type="Proteomes" id="UP000464954">
    <property type="component" value="Chromosome"/>
</dbReference>
<keyword evidence="2 5" id="KW-0808">Transferase</keyword>
<dbReference type="RefSeq" id="WP_160627628.1">
    <property type="nucleotide sequence ID" value="NZ_CP047593.1"/>
</dbReference>
<dbReference type="Gene3D" id="3.40.50.150">
    <property type="entry name" value="Vaccinia Virus protein VP39"/>
    <property type="match status" value="1"/>
</dbReference>
<dbReference type="GO" id="GO:0010420">
    <property type="term" value="F:polyprenyldihydroxybenzoate methyltransferase activity"/>
    <property type="evidence" value="ECO:0007669"/>
    <property type="project" value="TreeGrafter"/>
</dbReference>
<evidence type="ECO:0000259" key="4">
    <source>
        <dbReference type="Pfam" id="PF13649"/>
    </source>
</evidence>
<protein>
    <submittedName>
        <fullName evidence="5">Methyltransferase domain-containing protein</fullName>
    </submittedName>
</protein>
<dbReference type="AlphaFoldDB" id="A0A6P1M2Q3"/>
<evidence type="ECO:0000256" key="1">
    <source>
        <dbReference type="ARBA" id="ARBA00022603"/>
    </source>
</evidence>